<dbReference type="Proteomes" id="UP000471705">
    <property type="component" value="Unassembled WGS sequence"/>
</dbReference>
<gene>
    <name evidence="2" type="ORF">GR257_21770</name>
</gene>
<evidence type="ECO:0000313" key="2">
    <source>
        <dbReference type="EMBL" id="NEK17461.1"/>
    </source>
</evidence>
<protein>
    <submittedName>
        <fullName evidence="2">Phosphatase</fullName>
    </submittedName>
</protein>
<dbReference type="GO" id="GO:0016787">
    <property type="term" value="F:hydrolase activity"/>
    <property type="evidence" value="ECO:0007669"/>
    <property type="project" value="InterPro"/>
</dbReference>
<reference evidence="2 3" key="1">
    <citation type="submission" date="2019-12" db="EMBL/GenBank/DDBJ databases">
        <title>Rhizobium genotypes associated with high levels of biological nitrogen fixation by grain legumes in a temperate-maritime cropping system.</title>
        <authorList>
            <person name="Maluk M."/>
            <person name="Francesc Ferrando Molina F."/>
            <person name="Lopez Del Egido L."/>
            <person name="Lafos M."/>
            <person name="Langarica-Fuentes A."/>
            <person name="Gebre Yohannes G."/>
            <person name="Young M.W."/>
            <person name="Martin P."/>
            <person name="Gantlett R."/>
            <person name="Kenicer G."/>
            <person name="Hawes C."/>
            <person name="Begg G.S."/>
            <person name="Quilliam R.S."/>
            <person name="Squire G.R."/>
            <person name="Poole P.S."/>
            <person name="Young P.W."/>
            <person name="Iannetta P.M."/>
            <person name="James E.K."/>
        </authorList>
    </citation>
    <scope>NUCLEOTIDE SEQUENCE [LARGE SCALE GENOMIC DNA]</scope>
    <source>
        <strain evidence="2 3">JHI54</strain>
    </source>
</reference>
<evidence type="ECO:0000259" key="1">
    <source>
        <dbReference type="Pfam" id="PF00149"/>
    </source>
</evidence>
<dbReference type="InterPro" id="IPR004843">
    <property type="entry name" value="Calcineurin-like_PHP"/>
</dbReference>
<evidence type="ECO:0000313" key="3">
    <source>
        <dbReference type="Proteomes" id="UP000471705"/>
    </source>
</evidence>
<dbReference type="RefSeq" id="WP_164048071.1">
    <property type="nucleotide sequence ID" value="NZ_WUFV01000013.1"/>
</dbReference>
<name>A0A7K3VMS3_RHILE</name>
<sequence length="263" mass="29996">MKIWTFSDLHLAFSDLDYEIETPDAEVCVVAGDITSPPLASLNWLYEHIAKRMPVIFVAGNHEYYGQVYVDALDAMKANRGDYPGVYFLENSQAVLAGVRFLGATMWTDFNLYNDRPEGMRVAHAFMNDYRAIMYRLTPPERLTPRHTVDFHCESRSWLENALAQEFDGRTVVVTHTCPHTMSVDPQYDGDPVTPAFASDLSNLIETYQPAAWFHGHTHTSFDYVVPGTQTRVICNPRGYVRQTNSSYAVENIMFERYKVVSV</sequence>
<dbReference type="PANTHER" id="PTHR37844:SF2">
    <property type="entry name" value="SER_THR PROTEIN PHOSPHATASE SUPERFAMILY (AFU_ORTHOLOGUE AFUA_1G14840)"/>
    <property type="match status" value="1"/>
</dbReference>
<organism evidence="2 3">
    <name type="scientific">Rhizobium leguminosarum</name>
    <dbReference type="NCBI Taxonomy" id="384"/>
    <lineage>
        <taxon>Bacteria</taxon>
        <taxon>Pseudomonadati</taxon>
        <taxon>Pseudomonadota</taxon>
        <taxon>Alphaproteobacteria</taxon>
        <taxon>Hyphomicrobiales</taxon>
        <taxon>Rhizobiaceae</taxon>
        <taxon>Rhizobium/Agrobacterium group</taxon>
        <taxon>Rhizobium</taxon>
    </lineage>
</organism>
<dbReference type="InterPro" id="IPR029052">
    <property type="entry name" value="Metallo-depent_PP-like"/>
</dbReference>
<dbReference type="Gene3D" id="3.60.21.10">
    <property type="match status" value="1"/>
</dbReference>
<comment type="caution">
    <text evidence="2">The sequence shown here is derived from an EMBL/GenBank/DDBJ whole genome shotgun (WGS) entry which is preliminary data.</text>
</comment>
<dbReference type="SUPFAM" id="SSF56300">
    <property type="entry name" value="Metallo-dependent phosphatases"/>
    <property type="match status" value="1"/>
</dbReference>
<dbReference type="AlphaFoldDB" id="A0A7K3VMS3"/>
<dbReference type="EMBL" id="WUFV01000013">
    <property type="protein sequence ID" value="NEK17461.1"/>
    <property type="molecule type" value="Genomic_DNA"/>
</dbReference>
<accession>A0A7K3VMS3</accession>
<feature type="domain" description="Calcineurin-like phosphoesterase" evidence="1">
    <location>
        <begin position="1"/>
        <end position="220"/>
    </location>
</feature>
<dbReference type="PANTHER" id="PTHR37844">
    <property type="entry name" value="SER/THR PROTEIN PHOSPHATASE SUPERFAMILY (AFU_ORTHOLOGUE AFUA_1G14840)"/>
    <property type="match status" value="1"/>
</dbReference>
<dbReference type="Pfam" id="PF00149">
    <property type="entry name" value="Metallophos"/>
    <property type="match status" value="1"/>
</dbReference>
<proteinExistence type="predicted"/>